<organism evidence="7 8">
    <name type="scientific">Bythopirellula polymerisocia</name>
    <dbReference type="NCBI Taxonomy" id="2528003"/>
    <lineage>
        <taxon>Bacteria</taxon>
        <taxon>Pseudomonadati</taxon>
        <taxon>Planctomycetota</taxon>
        <taxon>Planctomycetia</taxon>
        <taxon>Pirellulales</taxon>
        <taxon>Lacipirellulaceae</taxon>
        <taxon>Bythopirellula</taxon>
    </lineage>
</organism>
<accession>A0A5C6CCV8</accession>
<dbReference type="InterPro" id="IPR045035">
    <property type="entry name" value="YSL-like"/>
</dbReference>
<name>A0A5C6CCV8_9BACT</name>
<dbReference type="AlphaFoldDB" id="A0A5C6CCV8"/>
<evidence type="ECO:0000313" key="8">
    <source>
        <dbReference type="Proteomes" id="UP000318437"/>
    </source>
</evidence>
<dbReference type="RefSeq" id="WP_197530841.1">
    <property type="nucleotide sequence ID" value="NZ_SJPS01000007.1"/>
</dbReference>
<evidence type="ECO:0000256" key="6">
    <source>
        <dbReference type="SAM" id="Phobius"/>
    </source>
</evidence>
<feature type="transmembrane region" description="Helical" evidence="6">
    <location>
        <begin position="237"/>
        <end position="256"/>
    </location>
</feature>
<keyword evidence="2" id="KW-0813">Transport</keyword>
<feature type="transmembrane region" description="Helical" evidence="6">
    <location>
        <begin position="491"/>
        <end position="510"/>
    </location>
</feature>
<comment type="subcellular location">
    <subcellularLocation>
        <location evidence="1">Membrane</location>
        <topology evidence="1">Multi-pass membrane protein</topology>
    </subcellularLocation>
</comment>
<proteinExistence type="predicted"/>
<gene>
    <name evidence="7" type="ORF">Pla144_41130</name>
</gene>
<protein>
    <submittedName>
        <fullName evidence="7">OPT oligopeptide transporter protein</fullName>
    </submittedName>
</protein>
<keyword evidence="3 6" id="KW-0812">Transmembrane</keyword>
<feature type="transmembrane region" description="Helical" evidence="6">
    <location>
        <begin position="93"/>
        <end position="112"/>
    </location>
</feature>
<feature type="transmembrane region" description="Helical" evidence="6">
    <location>
        <begin position="25"/>
        <end position="47"/>
    </location>
</feature>
<evidence type="ECO:0000256" key="1">
    <source>
        <dbReference type="ARBA" id="ARBA00004141"/>
    </source>
</evidence>
<feature type="transmembrane region" description="Helical" evidence="6">
    <location>
        <begin position="53"/>
        <end position="72"/>
    </location>
</feature>
<feature type="transmembrane region" description="Helical" evidence="6">
    <location>
        <begin position="118"/>
        <end position="137"/>
    </location>
</feature>
<comment type="caution">
    <text evidence="7">The sequence shown here is derived from an EMBL/GenBank/DDBJ whole genome shotgun (WGS) entry which is preliminary data.</text>
</comment>
<sequence length="592" mass="62420">MSEIENTSPPESDVKYTPQPGERQLTVRALIAGCLVGSVVSCTNIYIGLKIGWTFGASIIAAVLSYSAFAMFNRHLSVMETNIAQTAGSAAGYMSSAAGLVSAIPALMLLGVEVPQGMLILWALGVAFLGVFFAVPLRRQYVEVERLRFPTGTAAAETILAMYSEAGDAVMKARVLLFSALAAAIFTLAYYFIPQLENPPLDEWFSWSFLALAATWGFHISISPSLLGAGLLIGPRVVWSLVAGAVLSWGILGPMAQRLGWAPGDVMSYSDGPRGWLLWPGVALMVSEALMSLGLSWRTVLRAFTSANALGDSREENPEAIPNSWWMGGLIAGSCLTIFMADHVFGIAWYLTLVAIPLSAVLAAVATRSTGETDINPVGGVGKVTQLVFGGLAPGQTTTNLMAAAITGAGASQASDMMQDLKTGHLLGASPRKQFIAQLVGICAGVILVVPVYNLFTNAWELGGEKLPAPAAMAWKAMAELLAGGFGMLPLHATKALAIAAIVGAALPVIRRNETLKPYLPSGLAMGIAFIIPAYNSLVMFYGLIAWYIWRAINPTAVEKLSFAVAAGFIAGEGLMGIVNATLTIFEVPPLT</sequence>
<keyword evidence="4 6" id="KW-1133">Transmembrane helix</keyword>
<evidence type="ECO:0000256" key="5">
    <source>
        <dbReference type="ARBA" id="ARBA00023136"/>
    </source>
</evidence>
<keyword evidence="5 6" id="KW-0472">Membrane</keyword>
<dbReference type="PANTHER" id="PTHR31645">
    <property type="entry name" value="OLIGOPEPTIDE TRANSPORTER YGL114W-RELATED"/>
    <property type="match status" value="1"/>
</dbReference>
<feature type="transmembrane region" description="Helical" evidence="6">
    <location>
        <begin position="522"/>
        <end position="549"/>
    </location>
</feature>
<dbReference type="InterPro" id="IPR004813">
    <property type="entry name" value="OPT"/>
</dbReference>
<dbReference type="Proteomes" id="UP000318437">
    <property type="component" value="Unassembled WGS sequence"/>
</dbReference>
<reference evidence="7 8" key="1">
    <citation type="submission" date="2019-02" db="EMBL/GenBank/DDBJ databases">
        <title>Deep-cultivation of Planctomycetes and their phenomic and genomic characterization uncovers novel biology.</title>
        <authorList>
            <person name="Wiegand S."/>
            <person name="Jogler M."/>
            <person name="Boedeker C."/>
            <person name="Pinto D."/>
            <person name="Vollmers J."/>
            <person name="Rivas-Marin E."/>
            <person name="Kohn T."/>
            <person name="Peeters S.H."/>
            <person name="Heuer A."/>
            <person name="Rast P."/>
            <person name="Oberbeckmann S."/>
            <person name="Bunk B."/>
            <person name="Jeske O."/>
            <person name="Meyerdierks A."/>
            <person name="Storesund J.E."/>
            <person name="Kallscheuer N."/>
            <person name="Luecker S."/>
            <person name="Lage O.M."/>
            <person name="Pohl T."/>
            <person name="Merkel B.J."/>
            <person name="Hornburger P."/>
            <person name="Mueller R.-W."/>
            <person name="Bruemmer F."/>
            <person name="Labrenz M."/>
            <person name="Spormann A.M."/>
            <person name="Op Den Camp H."/>
            <person name="Overmann J."/>
            <person name="Amann R."/>
            <person name="Jetten M.S.M."/>
            <person name="Mascher T."/>
            <person name="Medema M.H."/>
            <person name="Devos D.P."/>
            <person name="Kaster A.-K."/>
            <person name="Ovreas L."/>
            <person name="Rohde M."/>
            <person name="Galperin M.Y."/>
            <person name="Jogler C."/>
        </authorList>
    </citation>
    <scope>NUCLEOTIDE SEQUENCE [LARGE SCALE GENOMIC DNA]</scope>
    <source>
        <strain evidence="7 8">Pla144</strain>
    </source>
</reference>
<keyword evidence="8" id="KW-1185">Reference proteome</keyword>
<feature type="transmembrane region" description="Helical" evidence="6">
    <location>
        <begin position="435"/>
        <end position="456"/>
    </location>
</feature>
<dbReference type="PANTHER" id="PTHR31645:SF0">
    <property type="entry name" value="OLIGOPEPTIDE TRANSPORTER YGL114W-RELATED"/>
    <property type="match status" value="1"/>
</dbReference>
<feature type="transmembrane region" description="Helical" evidence="6">
    <location>
        <begin position="276"/>
        <end position="297"/>
    </location>
</feature>
<evidence type="ECO:0000256" key="4">
    <source>
        <dbReference type="ARBA" id="ARBA00022989"/>
    </source>
</evidence>
<feature type="transmembrane region" description="Helical" evidence="6">
    <location>
        <begin position="205"/>
        <end position="230"/>
    </location>
</feature>
<dbReference type="Pfam" id="PF03169">
    <property type="entry name" value="OPT"/>
    <property type="match status" value="1"/>
</dbReference>
<feature type="transmembrane region" description="Helical" evidence="6">
    <location>
        <begin position="561"/>
        <end position="586"/>
    </location>
</feature>
<feature type="transmembrane region" description="Helical" evidence="6">
    <location>
        <begin position="175"/>
        <end position="193"/>
    </location>
</feature>
<dbReference type="NCBIfam" id="TIGR00728">
    <property type="entry name" value="OPT_sfam"/>
    <property type="match status" value="1"/>
</dbReference>
<evidence type="ECO:0000256" key="3">
    <source>
        <dbReference type="ARBA" id="ARBA00022692"/>
    </source>
</evidence>
<dbReference type="EMBL" id="SJPS01000007">
    <property type="protein sequence ID" value="TWU22653.1"/>
    <property type="molecule type" value="Genomic_DNA"/>
</dbReference>
<feature type="transmembrane region" description="Helical" evidence="6">
    <location>
        <begin position="347"/>
        <end position="366"/>
    </location>
</feature>
<evidence type="ECO:0000313" key="7">
    <source>
        <dbReference type="EMBL" id="TWU22653.1"/>
    </source>
</evidence>
<dbReference type="GO" id="GO:0035673">
    <property type="term" value="F:oligopeptide transmembrane transporter activity"/>
    <property type="evidence" value="ECO:0007669"/>
    <property type="project" value="InterPro"/>
</dbReference>
<evidence type="ECO:0000256" key="2">
    <source>
        <dbReference type="ARBA" id="ARBA00022448"/>
    </source>
</evidence>
<dbReference type="GO" id="GO:0016020">
    <property type="term" value="C:membrane"/>
    <property type="evidence" value="ECO:0007669"/>
    <property type="project" value="UniProtKB-SubCell"/>
</dbReference>